<keyword evidence="1" id="KW-0805">Transcription regulation</keyword>
<evidence type="ECO:0000259" key="4">
    <source>
        <dbReference type="PROSITE" id="PS50949"/>
    </source>
</evidence>
<dbReference type="SUPFAM" id="SSF48008">
    <property type="entry name" value="GntR ligand-binding domain-like"/>
    <property type="match status" value="1"/>
</dbReference>
<dbReference type="Pfam" id="PF00392">
    <property type="entry name" value="GntR"/>
    <property type="match status" value="1"/>
</dbReference>
<feature type="domain" description="HTH gntR-type" evidence="4">
    <location>
        <begin position="17"/>
        <end position="84"/>
    </location>
</feature>
<dbReference type="PANTHER" id="PTHR43537:SF45">
    <property type="entry name" value="GNTR FAMILY REGULATORY PROTEIN"/>
    <property type="match status" value="1"/>
</dbReference>
<dbReference type="InterPro" id="IPR011711">
    <property type="entry name" value="GntR_C"/>
</dbReference>
<name>A0ABY8W822_9ACTN</name>
<dbReference type="Pfam" id="PF07729">
    <property type="entry name" value="FCD"/>
    <property type="match status" value="1"/>
</dbReference>
<dbReference type="CDD" id="cd07377">
    <property type="entry name" value="WHTH_GntR"/>
    <property type="match status" value="1"/>
</dbReference>
<sequence>MDSVLAALAATRVAATSSTADRVAGAIREQIAAGRLPPGARLPEQAFAEALRVSRNTVRESFGQLIGERILVREQNRGVFVAVPGPDDVRDVYRARRLIEPAALRSGDLAGDPAAVARVTTAVERGRAAAAAADWPAVADANQDFHRAVAALAGSPRLDHQMGLLLAEMRLIFHRMGAVRDFHEPYLRQNTRIAAQLAAGRRGEAADELATYLAAAERQIGAALRR</sequence>
<evidence type="ECO:0000313" key="6">
    <source>
        <dbReference type="Proteomes" id="UP001240150"/>
    </source>
</evidence>
<proteinExistence type="predicted"/>
<keyword evidence="6" id="KW-1185">Reference proteome</keyword>
<dbReference type="InterPro" id="IPR036388">
    <property type="entry name" value="WH-like_DNA-bd_sf"/>
</dbReference>
<dbReference type="SMART" id="SM00345">
    <property type="entry name" value="HTH_GNTR"/>
    <property type="match status" value="1"/>
</dbReference>
<keyword evidence="3" id="KW-0804">Transcription</keyword>
<dbReference type="InterPro" id="IPR008920">
    <property type="entry name" value="TF_FadR/GntR_C"/>
</dbReference>
<dbReference type="PANTHER" id="PTHR43537">
    <property type="entry name" value="TRANSCRIPTIONAL REGULATOR, GNTR FAMILY"/>
    <property type="match status" value="1"/>
</dbReference>
<organism evidence="5 6">
    <name type="scientific">Actinoplanes oblitus</name>
    <dbReference type="NCBI Taxonomy" id="3040509"/>
    <lineage>
        <taxon>Bacteria</taxon>
        <taxon>Bacillati</taxon>
        <taxon>Actinomycetota</taxon>
        <taxon>Actinomycetes</taxon>
        <taxon>Micromonosporales</taxon>
        <taxon>Micromonosporaceae</taxon>
        <taxon>Actinoplanes</taxon>
    </lineage>
</organism>
<dbReference type="Gene3D" id="1.20.120.530">
    <property type="entry name" value="GntR ligand-binding domain-like"/>
    <property type="match status" value="1"/>
</dbReference>
<dbReference type="EMBL" id="CP126980">
    <property type="protein sequence ID" value="WIM93080.1"/>
    <property type="molecule type" value="Genomic_DNA"/>
</dbReference>
<dbReference type="SMART" id="SM00895">
    <property type="entry name" value="FCD"/>
    <property type="match status" value="1"/>
</dbReference>
<evidence type="ECO:0000256" key="3">
    <source>
        <dbReference type="ARBA" id="ARBA00023163"/>
    </source>
</evidence>
<dbReference type="RefSeq" id="WP_284914288.1">
    <property type="nucleotide sequence ID" value="NZ_CP126980.1"/>
</dbReference>
<dbReference type="PROSITE" id="PS50949">
    <property type="entry name" value="HTH_GNTR"/>
    <property type="match status" value="1"/>
</dbReference>
<accession>A0ABY8W822</accession>
<dbReference type="InterPro" id="IPR036390">
    <property type="entry name" value="WH_DNA-bd_sf"/>
</dbReference>
<reference evidence="5 6" key="1">
    <citation type="submission" date="2023-06" db="EMBL/GenBank/DDBJ databases">
        <authorList>
            <person name="Yushchuk O."/>
            <person name="Binda E."/>
            <person name="Ruckert-Reed C."/>
            <person name="Fedorenko V."/>
            <person name="Kalinowski J."/>
            <person name="Marinelli F."/>
        </authorList>
    </citation>
    <scope>NUCLEOTIDE SEQUENCE [LARGE SCALE GENOMIC DNA]</scope>
    <source>
        <strain evidence="5 6">NRRL 3884</strain>
    </source>
</reference>
<evidence type="ECO:0000313" key="5">
    <source>
        <dbReference type="EMBL" id="WIM93080.1"/>
    </source>
</evidence>
<evidence type="ECO:0000256" key="2">
    <source>
        <dbReference type="ARBA" id="ARBA00023125"/>
    </source>
</evidence>
<evidence type="ECO:0000256" key="1">
    <source>
        <dbReference type="ARBA" id="ARBA00023015"/>
    </source>
</evidence>
<dbReference type="InterPro" id="IPR000524">
    <property type="entry name" value="Tscrpt_reg_HTH_GntR"/>
</dbReference>
<dbReference type="Gene3D" id="1.10.10.10">
    <property type="entry name" value="Winged helix-like DNA-binding domain superfamily/Winged helix DNA-binding domain"/>
    <property type="match status" value="1"/>
</dbReference>
<gene>
    <name evidence="5" type="ORF">ACTOB_005046</name>
</gene>
<keyword evidence="2" id="KW-0238">DNA-binding</keyword>
<dbReference type="Proteomes" id="UP001240150">
    <property type="component" value="Chromosome"/>
</dbReference>
<protein>
    <submittedName>
        <fullName evidence="5">GntR family transcriptional regulator</fullName>
    </submittedName>
</protein>
<dbReference type="SUPFAM" id="SSF46785">
    <property type="entry name" value="Winged helix' DNA-binding domain"/>
    <property type="match status" value="1"/>
</dbReference>